<protein>
    <submittedName>
        <fullName evidence="2">Trigger factor</fullName>
    </submittedName>
</protein>
<dbReference type="Proteomes" id="UP000681356">
    <property type="component" value="Unassembled WGS sequence"/>
</dbReference>
<gene>
    <name evidence="2" type="ORF">KB874_07190</name>
</gene>
<sequence>MDGQARRRQLADFLGDWQIARDIRHADGSAARFEGRATWWTEGDGAICLESGTLILPGQGAFQAERRYLWAADLSVRFDDGRFFHAVPPEGGQAAHWCDPDQYDADYDFSAWPDWSCTWRVRGPRKDYTMSSRYRRAAA</sequence>
<name>A0A8J8B710_9RHOB</name>
<reference evidence="2" key="1">
    <citation type="submission" date="2021-04" db="EMBL/GenBank/DDBJ databases">
        <authorList>
            <person name="Yoon J."/>
        </authorList>
    </citation>
    <scope>NUCLEOTIDE SEQUENCE</scope>
    <source>
        <strain evidence="2">KMU-90</strain>
    </source>
</reference>
<organism evidence="2 3">
    <name type="scientific">Thetidibacter halocola</name>
    <dbReference type="NCBI Taxonomy" id="2827239"/>
    <lineage>
        <taxon>Bacteria</taxon>
        <taxon>Pseudomonadati</taxon>
        <taxon>Pseudomonadota</taxon>
        <taxon>Alphaproteobacteria</taxon>
        <taxon>Rhodobacterales</taxon>
        <taxon>Roseobacteraceae</taxon>
        <taxon>Thetidibacter</taxon>
    </lineage>
</organism>
<accession>A0A8J8B710</accession>
<dbReference type="EMBL" id="JAGTUU010000003">
    <property type="protein sequence ID" value="MBS0123917.1"/>
    <property type="molecule type" value="Genomic_DNA"/>
</dbReference>
<proteinExistence type="predicted"/>
<feature type="domain" description="DUF6314" evidence="1">
    <location>
        <begin position="13"/>
        <end position="136"/>
    </location>
</feature>
<comment type="caution">
    <text evidence="2">The sequence shown here is derived from an EMBL/GenBank/DDBJ whole genome shotgun (WGS) entry which is preliminary data.</text>
</comment>
<evidence type="ECO:0000313" key="2">
    <source>
        <dbReference type="EMBL" id="MBS0123917.1"/>
    </source>
</evidence>
<dbReference type="AlphaFoldDB" id="A0A8J8B710"/>
<keyword evidence="3" id="KW-1185">Reference proteome</keyword>
<dbReference type="InterPro" id="IPR045632">
    <property type="entry name" value="DUF6314"/>
</dbReference>
<evidence type="ECO:0000313" key="3">
    <source>
        <dbReference type="Proteomes" id="UP000681356"/>
    </source>
</evidence>
<dbReference type="Pfam" id="PF19834">
    <property type="entry name" value="DUF6314"/>
    <property type="match status" value="1"/>
</dbReference>
<evidence type="ECO:0000259" key="1">
    <source>
        <dbReference type="Pfam" id="PF19834"/>
    </source>
</evidence>